<gene>
    <name evidence="1" type="ORF">CN97_04170</name>
</gene>
<organism evidence="1 2">
    <name type="scientific">Haematobacter massiliensis</name>
    <dbReference type="NCBI Taxonomy" id="195105"/>
    <lineage>
        <taxon>Bacteria</taxon>
        <taxon>Pseudomonadati</taxon>
        <taxon>Pseudomonadota</taxon>
        <taxon>Alphaproteobacteria</taxon>
        <taxon>Rhodobacterales</taxon>
        <taxon>Paracoccaceae</taxon>
        <taxon>Haematobacter</taxon>
    </lineage>
</organism>
<dbReference type="AlphaFoldDB" id="A0A086XVN8"/>
<dbReference type="Proteomes" id="UP000028826">
    <property type="component" value="Unassembled WGS sequence"/>
</dbReference>
<dbReference type="RefSeq" id="WP_035714437.1">
    <property type="nucleotide sequence ID" value="NZ_CAMIFG010000169.1"/>
</dbReference>
<proteinExistence type="predicted"/>
<dbReference type="eggNOG" id="ENOG5032VE4">
    <property type="taxonomic scope" value="Bacteria"/>
</dbReference>
<name>A0A086XVN8_9RHOB</name>
<reference evidence="1 2" key="1">
    <citation type="submission" date="2014-03" db="EMBL/GenBank/DDBJ databases">
        <title>Genome of Haematobacter massiliensis CCUG 47968.</title>
        <authorList>
            <person name="Wang D."/>
            <person name="Wang G."/>
        </authorList>
    </citation>
    <scope>NUCLEOTIDE SEQUENCE [LARGE SCALE GENOMIC DNA]</scope>
    <source>
        <strain evidence="1 2">CCUG 47968</strain>
    </source>
</reference>
<evidence type="ECO:0000313" key="2">
    <source>
        <dbReference type="Proteomes" id="UP000028826"/>
    </source>
</evidence>
<protein>
    <recommendedName>
        <fullName evidence="3">Abi family protein</fullName>
    </recommendedName>
</protein>
<comment type="caution">
    <text evidence="1">The sequence shown here is derived from an EMBL/GenBank/DDBJ whole genome shotgun (WGS) entry which is preliminary data.</text>
</comment>
<accession>A0A086XVN8</accession>
<evidence type="ECO:0008006" key="3">
    <source>
        <dbReference type="Google" id="ProtNLM"/>
    </source>
</evidence>
<dbReference type="OrthoDB" id="9813050at2"/>
<evidence type="ECO:0000313" key="1">
    <source>
        <dbReference type="EMBL" id="KFI26088.1"/>
    </source>
</evidence>
<dbReference type="EMBL" id="JGYG01000019">
    <property type="protein sequence ID" value="KFI26088.1"/>
    <property type="molecule type" value="Genomic_DNA"/>
</dbReference>
<sequence length="220" mass="25636">MQTRFSNQLIFELEAVLSPPRFSTYLRETAGDRQRAMDLYCWNTDVSAAFYVMLQYCELSIRNGAVEAIEAVFGGNWHLNRGFVYTLPAPTRGYRPREDLTDCAAKLPTAGKVVAELKFAFWRFLFLKGQQPRIWDPHLAATFPGYDKALTLSEARARLFDDIDEVRKLRNRIAHHEPIFARNLHEDHQRIRRIIEWRRPDVAAWLDSTQQVTALLSRRP</sequence>
<dbReference type="STRING" id="195105.CN97_04170"/>
<keyword evidence="2" id="KW-1185">Reference proteome</keyword>